<protein>
    <submittedName>
        <fullName evidence="1">Uncharacterized protein</fullName>
    </submittedName>
</protein>
<proteinExistence type="predicted"/>
<sequence length="64" mass="7005">MSDAIKVTVSDPESGEELESRVIDNDFMVLCAGDRYIDGVQAYANGTQIVTVKRRTNHTNGSTK</sequence>
<evidence type="ECO:0000313" key="1">
    <source>
        <dbReference type="EMBL" id="GLJ78649.1"/>
    </source>
</evidence>
<accession>A0A9W6HDS8</accession>
<gene>
    <name evidence="1" type="ORF">GCM10017586_03310</name>
</gene>
<dbReference type="AlphaFoldDB" id="A0A9W6HDS8"/>
<organism evidence="1 2">
    <name type="scientific">Microbacterium imperiale</name>
    <dbReference type="NCBI Taxonomy" id="33884"/>
    <lineage>
        <taxon>Bacteria</taxon>
        <taxon>Bacillati</taxon>
        <taxon>Actinomycetota</taxon>
        <taxon>Actinomycetes</taxon>
        <taxon>Micrococcales</taxon>
        <taxon>Microbacteriaceae</taxon>
        <taxon>Microbacterium</taxon>
    </lineage>
</organism>
<dbReference type="EMBL" id="BSEO01000001">
    <property type="protein sequence ID" value="GLJ78649.1"/>
    <property type="molecule type" value="Genomic_DNA"/>
</dbReference>
<comment type="caution">
    <text evidence="1">The sequence shown here is derived from an EMBL/GenBank/DDBJ whole genome shotgun (WGS) entry which is preliminary data.</text>
</comment>
<reference evidence="1" key="2">
    <citation type="submission" date="2023-01" db="EMBL/GenBank/DDBJ databases">
        <authorList>
            <person name="Sun Q."/>
            <person name="Evtushenko L."/>
        </authorList>
    </citation>
    <scope>NUCLEOTIDE SEQUENCE</scope>
    <source>
        <strain evidence="1">VKM Ac-1447</strain>
    </source>
</reference>
<dbReference type="Proteomes" id="UP001142317">
    <property type="component" value="Unassembled WGS sequence"/>
</dbReference>
<name>A0A9W6HDS8_9MICO</name>
<keyword evidence="2" id="KW-1185">Reference proteome</keyword>
<dbReference type="RefSeq" id="WP_210005470.1">
    <property type="nucleotide sequence ID" value="NZ_BSEO01000001.1"/>
</dbReference>
<reference evidence="1" key="1">
    <citation type="journal article" date="2014" name="Int. J. Syst. Evol. Microbiol.">
        <title>Complete genome sequence of Corynebacterium casei LMG S-19264T (=DSM 44701T), isolated from a smear-ripened cheese.</title>
        <authorList>
            <consortium name="US DOE Joint Genome Institute (JGI-PGF)"/>
            <person name="Walter F."/>
            <person name="Albersmeier A."/>
            <person name="Kalinowski J."/>
            <person name="Ruckert C."/>
        </authorList>
    </citation>
    <scope>NUCLEOTIDE SEQUENCE</scope>
    <source>
        <strain evidence="1">VKM Ac-1447</strain>
    </source>
</reference>
<evidence type="ECO:0000313" key="2">
    <source>
        <dbReference type="Proteomes" id="UP001142317"/>
    </source>
</evidence>